<sequence length="130" mass="14410">MTTKAVHLESVSSLSTEAFLFTLDRFVARRGLPSSIYSDCGTNFVGAARQLRELVNQHDSRDQLSGHIPCEWHFNPPRAPSFGGIWEAVVKSAKSLLVRAINSRVWTLEEFITLLCTVEAALNSRPLVPA</sequence>
<accession>A0AAV0Y260</accession>
<keyword evidence="2" id="KW-1185">Reference proteome</keyword>
<dbReference type="InterPro" id="IPR036397">
    <property type="entry name" value="RNaseH_sf"/>
</dbReference>
<proteinExistence type="predicted"/>
<name>A0AAV0Y260_9HEMI</name>
<organism evidence="1 2">
    <name type="scientific">Macrosiphum euphorbiae</name>
    <name type="common">potato aphid</name>
    <dbReference type="NCBI Taxonomy" id="13131"/>
    <lineage>
        <taxon>Eukaryota</taxon>
        <taxon>Metazoa</taxon>
        <taxon>Ecdysozoa</taxon>
        <taxon>Arthropoda</taxon>
        <taxon>Hexapoda</taxon>
        <taxon>Insecta</taxon>
        <taxon>Pterygota</taxon>
        <taxon>Neoptera</taxon>
        <taxon>Paraneoptera</taxon>
        <taxon>Hemiptera</taxon>
        <taxon>Sternorrhyncha</taxon>
        <taxon>Aphidomorpha</taxon>
        <taxon>Aphidoidea</taxon>
        <taxon>Aphididae</taxon>
        <taxon>Macrosiphini</taxon>
        <taxon>Macrosiphum</taxon>
    </lineage>
</organism>
<evidence type="ECO:0008006" key="3">
    <source>
        <dbReference type="Google" id="ProtNLM"/>
    </source>
</evidence>
<dbReference type="PANTHER" id="PTHR47331">
    <property type="entry name" value="PHD-TYPE DOMAIN-CONTAINING PROTEIN"/>
    <property type="match status" value="1"/>
</dbReference>
<protein>
    <recommendedName>
        <fullName evidence="3">Integrase catalytic domain-containing protein</fullName>
    </recommendedName>
</protein>
<dbReference type="Gene3D" id="3.30.420.10">
    <property type="entry name" value="Ribonuclease H-like superfamily/Ribonuclease H"/>
    <property type="match status" value="1"/>
</dbReference>
<dbReference type="EMBL" id="CARXXK010001098">
    <property type="protein sequence ID" value="CAI6373551.1"/>
    <property type="molecule type" value="Genomic_DNA"/>
</dbReference>
<gene>
    <name evidence="1" type="ORF">MEUPH1_LOCUS27285</name>
</gene>
<dbReference type="Proteomes" id="UP001160148">
    <property type="component" value="Unassembled WGS sequence"/>
</dbReference>
<dbReference type="AlphaFoldDB" id="A0AAV0Y260"/>
<evidence type="ECO:0000313" key="1">
    <source>
        <dbReference type="EMBL" id="CAI6373551.1"/>
    </source>
</evidence>
<evidence type="ECO:0000313" key="2">
    <source>
        <dbReference type="Proteomes" id="UP001160148"/>
    </source>
</evidence>
<dbReference type="PANTHER" id="PTHR47331:SF1">
    <property type="entry name" value="GAG-LIKE PROTEIN"/>
    <property type="match status" value="1"/>
</dbReference>
<reference evidence="1 2" key="1">
    <citation type="submission" date="2023-01" db="EMBL/GenBank/DDBJ databases">
        <authorList>
            <person name="Whitehead M."/>
        </authorList>
    </citation>
    <scope>NUCLEOTIDE SEQUENCE [LARGE SCALE GENOMIC DNA]</scope>
</reference>
<comment type="caution">
    <text evidence="1">The sequence shown here is derived from an EMBL/GenBank/DDBJ whole genome shotgun (WGS) entry which is preliminary data.</text>
</comment>
<dbReference type="GO" id="GO:0003676">
    <property type="term" value="F:nucleic acid binding"/>
    <property type="evidence" value="ECO:0007669"/>
    <property type="project" value="InterPro"/>
</dbReference>
<dbReference type="SUPFAM" id="SSF53098">
    <property type="entry name" value="Ribonuclease H-like"/>
    <property type="match status" value="1"/>
</dbReference>
<dbReference type="InterPro" id="IPR012337">
    <property type="entry name" value="RNaseH-like_sf"/>
</dbReference>